<gene>
    <name evidence="2" type="primary">BQ5605_C013g07238</name>
    <name evidence="2" type="ORF">BQ5605_C013G07238</name>
</gene>
<evidence type="ECO:0000313" key="2">
    <source>
        <dbReference type="EMBL" id="SGY15082.1"/>
    </source>
</evidence>
<reference evidence="2 3" key="1">
    <citation type="submission" date="2016-11" db="EMBL/GenBank/DDBJ databases">
        <authorList>
            <person name="Jaros S."/>
            <person name="Januszkiewicz K."/>
            <person name="Wedrychowicz H."/>
        </authorList>
    </citation>
    <scope>NUCLEOTIDE SEQUENCE [LARGE SCALE GENOMIC DNA]</scope>
</reference>
<dbReference type="AlphaFoldDB" id="A0A2X0NVH2"/>
<name>A0A2X0NVH2_9BASI</name>
<protein>
    <submittedName>
        <fullName evidence="2">BQ5605_C013g07238 protein</fullName>
    </submittedName>
</protein>
<evidence type="ECO:0000256" key="1">
    <source>
        <dbReference type="SAM" id="MobiDB-lite"/>
    </source>
</evidence>
<proteinExistence type="predicted"/>
<evidence type="ECO:0000313" key="3">
    <source>
        <dbReference type="Proteomes" id="UP000249464"/>
    </source>
</evidence>
<sequence length="113" mass="13364">MRKKGARHLPLHLASPPHWVSARRHRNTAGMRPNPDIEAGSSSKKRRLSKVITLEDDEDEDEDEWRKEMRISTCRHVEVFMCQIRQLHVSDQFDLLRSDQDQINQGRIRKIQI</sequence>
<feature type="region of interest" description="Disordered" evidence="1">
    <location>
        <begin position="1"/>
        <end position="50"/>
    </location>
</feature>
<dbReference type="EMBL" id="FQNC01000013">
    <property type="protein sequence ID" value="SGY15082.1"/>
    <property type="molecule type" value="Genomic_DNA"/>
</dbReference>
<dbReference type="Proteomes" id="UP000249464">
    <property type="component" value="Unassembled WGS sequence"/>
</dbReference>
<feature type="compositionally biased region" description="Basic residues" evidence="1">
    <location>
        <begin position="1"/>
        <end position="10"/>
    </location>
</feature>
<dbReference type="STRING" id="796604.A0A2X0NVH2"/>
<organism evidence="2 3">
    <name type="scientific">Microbotryum silenes-dioicae</name>
    <dbReference type="NCBI Taxonomy" id="796604"/>
    <lineage>
        <taxon>Eukaryota</taxon>
        <taxon>Fungi</taxon>
        <taxon>Dikarya</taxon>
        <taxon>Basidiomycota</taxon>
        <taxon>Pucciniomycotina</taxon>
        <taxon>Microbotryomycetes</taxon>
        <taxon>Microbotryales</taxon>
        <taxon>Microbotryaceae</taxon>
        <taxon>Microbotryum</taxon>
    </lineage>
</organism>
<keyword evidence="3" id="KW-1185">Reference proteome</keyword>
<accession>A0A2X0NVH2</accession>